<feature type="transmembrane region" description="Helical" evidence="2">
    <location>
        <begin position="185"/>
        <end position="214"/>
    </location>
</feature>
<keyword evidence="2" id="KW-0812">Transmembrane</keyword>
<evidence type="ECO:0000256" key="1">
    <source>
        <dbReference type="SAM" id="MobiDB-lite"/>
    </source>
</evidence>
<feature type="transmembrane region" description="Helical" evidence="2">
    <location>
        <begin position="325"/>
        <end position="358"/>
    </location>
</feature>
<feature type="transmembrane region" description="Helical" evidence="2">
    <location>
        <begin position="286"/>
        <end position="313"/>
    </location>
</feature>
<evidence type="ECO:0008006" key="5">
    <source>
        <dbReference type="Google" id="ProtNLM"/>
    </source>
</evidence>
<dbReference type="RefSeq" id="WP_354025650.1">
    <property type="nucleotide sequence ID" value="NZ_JBEPSJ010000004.1"/>
</dbReference>
<evidence type="ECO:0000313" key="4">
    <source>
        <dbReference type="Proteomes" id="UP001549257"/>
    </source>
</evidence>
<feature type="transmembrane region" description="Helical" evidence="2">
    <location>
        <begin position="134"/>
        <end position="155"/>
    </location>
</feature>
<feature type="region of interest" description="Disordered" evidence="1">
    <location>
        <begin position="1"/>
        <end position="58"/>
    </location>
</feature>
<name>A0ABV2QQY0_9MICO</name>
<dbReference type="EMBL" id="JBEPSJ010000004">
    <property type="protein sequence ID" value="MET4583478.1"/>
    <property type="molecule type" value="Genomic_DNA"/>
</dbReference>
<feature type="transmembrane region" description="Helical" evidence="2">
    <location>
        <begin position="220"/>
        <end position="243"/>
    </location>
</feature>
<feature type="region of interest" description="Disordered" evidence="1">
    <location>
        <begin position="393"/>
        <end position="419"/>
    </location>
</feature>
<organism evidence="3 4">
    <name type="scientific">Conyzicola nivalis</name>
    <dbReference type="NCBI Taxonomy" id="1477021"/>
    <lineage>
        <taxon>Bacteria</taxon>
        <taxon>Bacillati</taxon>
        <taxon>Actinomycetota</taxon>
        <taxon>Actinomycetes</taxon>
        <taxon>Micrococcales</taxon>
        <taxon>Microbacteriaceae</taxon>
        <taxon>Conyzicola</taxon>
    </lineage>
</organism>
<proteinExistence type="predicted"/>
<evidence type="ECO:0000313" key="3">
    <source>
        <dbReference type="EMBL" id="MET4583478.1"/>
    </source>
</evidence>
<feature type="transmembrane region" description="Helical" evidence="2">
    <location>
        <begin position="93"/>
        <end position="114"/>
    </location>
</feature>
<reference evidence="3 4" key="1">
    <citation type="submission" date="2024-06" db="EMBL/GenBank/DDBJ databases">
        <title>Sorghum-associated microbial communities from plants grown in Nebraska, USA.</title>
        <authorList>
            <person name="Schachtman D."/>
        </authorList>
    </citation>
    <scope>NUCLEOTIDE SEQUENCE [LARGE SCALE GENOMIC DNA]</scope>
    <source>
        <strain evidence="3 4">2857</strain>
    </source>
</reference>
<keyword evidence="2" id="KW-1133">Transmembrane helix</keyword>
<feature type="compositionally biased region" description="Pro residues" evidence="1">
    <location>
        <begin position="11"/>
        <end position="45"/>
    </location>
</feature>
<accession>A0ABV2QQY0</accession>
<protein>
    <recommendedName>
        <fullName evidence="5">Glycerophosphoryl diester phosphodiesterase membrane domain-containing protein</fullName>
    </recommendedName>
</protein>
<sequence length="419" mass="43560">MSDNNVWQPPSGTPAPPPSPPVAPGAFPPPTAQFPPPAAQYPPQQPGSTQQPAWTPPPKPGLIPLRPLGFGTLLGASFQVIRRNPRPTFGIALLLNGVVILLFVGIIAGVATWAFSRVNSATVENTDEITAGAIGAGVLAALIPIVLSVLVGAVLQGIISLEVSRATLGEKLTTRSLWRLARGRIGALIGWSAAVTGAVTVAVVAVSLIVTLIISFGGDAGVVIGIILAIFAGLGAVVVWFWLATKLSLIPSILMLERLPLREAIGRSWRLTSGAGYFWKILGTQLLVNFIVQTAAQVVTFPLSIVSGIGGALVNPNEDMSAGIAVIAVTYVLTGIVSLVFSALASVTQASVTALLYIDVRMRKEGLDLELVRFVEARQVGQSGVGNPYLVDAATGSQSAPRQPAPPTPMPPTNDSPWS</sequence>
<keyword evidence="4" id="KW-1185">Reference proteome</keyword>
<gene>
    <name evidence="3" type="ORF">ABIE21_003004</name>
</gene>
<evidence type="ECO:0000256" key="2">
    <source>
        <dbReference type="SAM" id="Phobius"/>
    </source>
</evidence>
<keyword evidence="2" id="KW-0472">Membrane</keyword>
<dbReference type="Proteomes" id="UP001549257">
    <property type="component" value="Unassembled WGS sequence"/>
</dbReference>
<comment type="caution">
    <text evidence="3">The sequence shown here is derived from an EMBL/GenBank/DDBJ whole genome shotgun (WGS) entry which is preliminary data.</text>
</comment>
<feature type="compositionally biased region" description="Pro residues" evidence="1">
    <location>
        <begin position="403"/>
        <end position="419"/>
    </location>
</feature>